<reference evidence="5 6" key="2">
    <citation type="journal article" date="2014" name="BMC Genomics">
        <title>An improved genome of the model marine alga Ostreococcus tauri unfolds by assessing Illumina de novo assemblies.</title>
        <authorList>
            <person name="Blanc-Mathieu R."/>
            <person name="Verhelst B."/>
            <person name="Derelle E."/>
            <person name="Rombauts S."/>
            <person name="Bouget F.Y."/>
            <person name="Carre I."/>
            <person name="Chateau A."/>
            <person name="Eyre-Walker A."/>
            <person name="Grimsley N."/>
            <person name="Moreau H."/>
            <person name="Piegu B."/>
            <person name="Rivals E."/>
            <person name="Schackwitz W."/>
            <person name="Van de Peer Y."/>
            <person name="Piganeau G."/>
        </authorList>
    </citation>
    <scope>NUCLEOTIDE SEQUENCE [LARGE SCALE GENOMIC DNA]</scope>
    <source>
        <strain evidence="6">OTTH 0595 / CCAP 157/2 / RCC745</strain>
    </source>
</reference>
<dbReference type="GO" id="GO:0005096">
    <property type="term" value="F:GTPase activator activity"/>
    <property type="evidence" value="ECO:0007669"/>
    <property type="project" value="UniProtKB-KW"/>
</dbReference>
<dbReference type="GO" id="GO:0005829">
    <property type="term" value="C:cytosol"/>
    <property type="evidence" value="ECO:0007669"/>
    <property type="project" value="TreeGrafter"/>
</dbReference>
<dbReference type="RefSeq" id="XP_022839364.1">
    <property type="nucleotide sequence ID" value="XM_022983728.1"/>
</dbReference>
<dbReference type="Gene3D" id="3.80.10.10">
    <property type="entry name" value="Ribonuclease Inhibitor"/>
    <property type="match status" value="2"/>
</dbReference>
<comment type="caution">
    <text evidence="5">The sequence shown here is derived from an EMBL/GenBank/DDBJ whole genome shotgun (WGS) entry which is preliminary data.</text>
</comment>
<proteinExistence type="predicted"/>
<evidence type="ECO:0000256" key="3">
    <source>
        <dbReference type="ARBA" id="ARBA00022614"/>
    </source>
</evidence>
<dbReference type="InterPro" id="IPR001611">
    <property type="entry name" value="Leu-rich_rpt"/>
</dbReference>
<evidence type="ECO:0000313" key="5">
    <source>
        <dbReference type="EMBL" id="CEF98603.1"/>
    </source>
</evidence>
<organism evidence="5 6">
    <name type="scientific">Ostreococcus tauri</name>
    <name type="common">Marine green alga</name>
    <dbReference type="NCBI Taxonomy" id="70448"/>
    <lineage>
        <taxon>Eukaryota</taxon>
        <taxon>Viridiplantae</taxon>
        <taxon>Chlorophyta</taxon>
        <taxon>Mamiellophyceae</taxon>
        <taxon>Mamiellales</taxon>
        <taxon>Bathycoccaceae</taxon>
        <taxon>Ostreococcus</taxon>
    </lineage>
</organism>
<dbReference type="Pfam" id="PF13516">
    <property type="entry name" value="LRR_6"/>
    <property type="match status" value="8"/>
</dbReference>
<dbReference type="GO" id="GO:0048471">
    <property type="term" value="C:perinuclear region of cytoplasm"/>
    <property type="evidence" value="ECO:0007669"/>
    <property type="project" value="TreeGrafter"/>
</dbReference>
<dbReference type="SUPFAM" id="SSF52047">
    <property type="entry name" value="RNI-like"/>
    <property type="match status" value="1"/>
</dbReference>
<comment type="subcellular location">
    <subcellularLocation>
        <location evidence="1">Cytoplasm</location>
        <location evidence="1">Cytoskeleton</location>
        <location evidence="1">Cilium axoneme</location>
    </subcellularLocation>
</comment>
<keyword evidence="2" id="KW-0343">GTPase activation</keyword>
<evidence type="ECO:0000256" key="1">
    <source>
        <dbReference type="ARBA" id="ARBA00004430"/>
    </source>
</evidence>
<dbReference type="PANTHER" id="PTHR24113:SF12">
    <property type="entry name" value="RAN GTPASE-ACTIVATING PROTEIN 1"/>
    <property type="match status" value="1"/>
</dbReference>
<accession>A0A090N3S0</accession>
<dbReference type="PANTHER" id="PTHR24113">
    <property type="entry name" value="RAN GTPASE-ACTIVATING PROTEIN 1"/>
    <property type="match status" value="1"/>
</dbReference>
<dbReference type="InParanoid" id="A0A090N3S0"/>
<reference evidence="6" key="1">
    <citation type="journal article" date="2006" name="Proc. Natl. Acad. Sci. U.S.A.">
        <title>Genome analysis of the smallest free-living eukaryote Ostreococcus tauri unveils many unique features.</title>
        <authorList>
            <person name="Derelle E."/>
            <person name="Ferraz C."/>
            <person name="Rombauts S."/>
            <person name="Rouze P."/>
            <person name="Worden A.Z."/>
            <person name="Robbens S."/>
            <person name="Partensky F."/>
            <person name="Degroeve S."/>
            <person name="Echeynie S."/>
            <person name="Cooke R."/>
            <person name="Saeys Y."/>
            <person name="Wuyts J."/>
            <person name="Jabbari K."/>
            <person name="Bowler C."/>
            <person name="Panaud O."/>
            <person name="Piegu B."/>
            <person name="Ball S.G."/>
            <person name="Ral J.-P."/>
            <person name="Bouget F.-Y."/>
            <person name="Piganeau G."/>
            <person name="De Baets B."/>
            <person name="Picard A."/>
            <person name="Delseny M."/>
            <person name="Demaille J."/>
            <person name="Van de Peer Y."/>
            <person name="Moreau H."/>
        </authorList>
    </citation>
    <scope>NUCLEOTIDE SEQUENCE [LARGE SCALE GENOMIC DNA]</scope>
    <source>
        <strain evidence="6">OTTH 0595 / CCAP 157/2 / RCC745</strain>
    </source>
</reference>
<dbReference type="InterPro" id="IPR032675">
    <property type="entry name" value="LRR_dom_sf"/>
</dbReference>
<evidence type="ECO:0000313" key="6">
    <source>
        <dbReference type="Proteomes" id="UP000009170"/>
    </source>
</evidence>
<dbReference type="InterPro" id="IPR027038">
    <property type="entry name" value="RanGap"/>
</dbReference>
<evidence type="ECO:0000256" key="4">
    <source>
        <dbReference type="ARBA" id="ARBA00022737"/>
    </source>
</evidence>
<name>A0A090N3S0_OSTTA</name>
<evidence type="ECO:0000256" key="2">
    <source>
        <dbReference type="ARBA" id="ARBA00022468"/>
    </source>
</evidence>
<dbReference type="GO" id="GO:0005930">
    <property type="term" value="C:axoneme"/>
    <property type="evidence" value="ECO:0007669"/>
    <property type="project" value="UniProtKB-SubCell"/>
</dbReference>
<protein>
    <submittedName>
        <fullName evidence="5">Leucine-rich repeat, ribonuclease inhibitor subtype</fullName>
    </submittedName>
</protein>
<dbReference type="STRING" id="70448.A0A090N3S0"/>
<sequence length="544" mass="57011">MSSASESSDEDADALATTSAARARAAETLDFLGVRATRERDDIGAFEERYGAVKRARGAGAAAEALEGLTLAFDGGWGDGVRGLGGRRRGGRTPPRAKARRRAATLDLGVEDEMRALDEANAVAETLASDRGAELALEVRRPRDGAAWLLGLALRGGFGGASNLERLTSLTLRGGKGLSVDGFTTLIGALKGDARSLRNLDVSSCGLGVDAAKALVEVLDENGCPLERLDLKANSLGADGALALSCALSREKSSLKALNVAQNLIGAEGVRALVAAIAGASNLRDLDLQHNGCGDHGAHAFAQHGLGSLENLSLGFNGIGADGARAIAEALRKRHRSDDDDMDVHGGGDDDAVGRASKMLKRLDLKCNTVGSDGAHALAESLNDVEDLDLSNNSLRDGTKWIAKSLKSKASNLKQLSLQANEMTDDDAWWIADALGENNSLKTLNLGSNALGDSGASDLASDLRENTSLETLDLTRNTIGKDGANELMDAMDENKTLTRLAIESNLIPAETTLEMKRRVGLRAQCDWQRAGFSDTAATAPTKFT</sequence>
<dbReference type="GeneID" id="9836832"/>
<keyword evidence="4" id="KW-0677">Repeat</keyword>
<dbReference type="GO" id="GO:0006913">
    <property type="term" value="P:nucleocytoplasmic transport"/>
    <property type="evidence" value="ECO:0007669"/>
    <property type="project" value="TreeGrafter"/>
</dbReference>
<dbReference type="GO" id="GO:0005634">
    <property type="term" value="C:nucleus"/>
    <property type="evidence" value="ECO:0007669"/>
    <property type="project" value="TreeGrafter"/>
</dbReference>
<dbReference type="OrthoDB" id="523874at2759"/>
<dbReference type="Proteomes" id="UP000009170">
    <property type="component" value="Unassembled WGS sequence"/>
</dbReference>
<keyword evidence="3" id="KW-0433">Leucine-rich repeat</keyword>
<dbReference type="EMBL" id="CAID01000007">
    <property type="protein sequence ID" value="CEF98603.1"/>
    <property type="molecule type" value="Genomic_DNA"/>
</dbReference>
<dbReference type="KEGG" id="ota:OT_ostta07g00890"/>
<gene>
    <name evidence="5" type="ORF">OT_ostta07g00890</name>
</gene>
<dbReference type="SMART" id="SM00368">
    <property type="entry name" value="LRR_RI"/>
    <property type="match status" value="10"/>
</dbReference>
<keyword evidence="6" id="KW-1185">Reference proteome</keyword>
<dbReference type="AlphaFoldDB" id="A0A090N3S0"/>
<dbReference type="GO" id="GO:0031267">
    <property type="term" value="F:small GTPase binding"/>
    <property type="evidence" value="ECO:0007669"/>
    <property type="project" value="TreeGrafter"/>
</dbReference>